<evidence type="ECO:0000313" key="3">
    <source>
        <dbReference type="Proteomes" id="UP000249198"/>
    </source>
</evidence>
<keyword evidence="1" id="KW-0812">Transmembrane</keyword>
<evidence type="ECO:0000256" key="1">
    <source>
        <dbReference type="SAM" id="Phobius"/>
    </source>
</evidence>
<keyword evidence="1" id="KW-1133">Transmembrane helix</keyword>
<name>A0A2W5CRI1_9PSED</name>
<evidence type="ECO:0000313" key="2">
    <source>
        <dbReference type="EMBL" id="PZP21781.1"/>
    </source>
</evidence>
<dbReference type="RefSeq" id="WP_090224222.1">
    <property type="nucleotide sequence ID" value="NZ_CAURGU010000004.1"/>
</dbReference>
<comment type="caution">
    <text evidence="2">The sequence shown here is derived from an EMBL/GenBank/DDBJ whole genome shotgun (WGS) entry which is preliminary data.</text>
</comment>
<dbReference type="Proteomes" id="UP000249198">
    <property type="component" value="Unassembled WGS sequence"/>
</dbReference>
<accession>A0A2W5CRI1</accession>
<gene>
    <name evidence="2" type="ORF">DI599_18105</name>
</gene>
<sequence>MNVDLPSTPPLARELFLIVLLKLVLLGLIWWACFAHQPRIKGEALAEGLLSRVSASSSVASHPPRNP</sequence>
<organism evidence="2 3">
    <name type="scientific">Pseudomonas kuykendallii</name>
    <dbReference type="NCBI Taxonomy" id="1007099"/>
    <lineage>
        <taxon>Bacteria</taxon>
        <taxon>Pseudomonadati</taxon>
        <taxon>Pseudomonadota</taxon>
        <taxon>Gammaproteobacteria</taxon>
        <taxon>Pseudomonadales</taxon>
        <taxon>Pseudomonadaceae</taxon>
        <taxon>Pseudomonas</taxon>
    </lineage>
</organism>
<dbReference type="EMBL" id="QFOH01000025">
    <property type="protein sequence ID" value="PZP21781.1"/>
    <property type="molecule type" value="Genomic_DNA"/>
</dbReference>
<reference evidence="2 3" key="1">
    <citation type="submission" date="2017-08" db="EMBL/GenBank/DDBJ databases">
        <title>Infants hospitalized years apart are colonized by the same room-sourced microbial strains.</title>
        <authorList>
            <person name="Brooks B."/>
            <person name="Olm M.R."/>
            <person name="Firek B.A."/>
            <person name="Baker R."/>
            <person name="Thomas B.C."/>
            <person name="Morowitz M.J."/>
            <person name="Banfield J.F."/>
        </authorList>
    </citation>
    <scope>NUCLEOTIDE SEQUENCE [LARGE SCALE GENOMIC DNA]</scope>
    <source>
        <strain evidence="2">S2_009_000_R2_77</strain>
    </source>
</reference>
<dbReference type="InterPro" id="IPR054636">
    <property type="entry name" value="CydP"/>
</dbReference>
<dbReference type="NCBIfam" id="NF045611">
    <property type="entry name" value="small_CydP"/>
    <property type="match status" value="1"/>
</dbReference>
<protein>
    <submittedName>
        <fullName evidence="2">Uncharacterized protein</fullName>
    </submittedName>
</protein>
<dbReference type="AlphaFoldDB" id="A0A2W5CRI1"/>
<proteinExistence type="predicted"/>
<keyword evidence="1" id="KW-0472">Membrane</keyword>
<feature type="transmembrane region" description="Helical" evidence="1">
    <location>
        <begin position="15"/>
        <end position="34"/>
    </location>
</feature>